<protein>
    <recommendedName>
        <fullName evidence="3">Integrase catalytic domain-containing protein</fullName>
    </recommendedName>
</protein>
<feature type="compositionally biased region" description="Low complexity" evidence="2">
    <location>
        <begin position="536"/>
        <end position="548"/>
    </location>
</feature>
<evidence type="ECO:0000259" key="3">
    <source>
        <dbReference type="PROSITE" id="PS50994"/>
    </source>
</evidence>
<dbReference type="EnsemblMetazoa" id="XM_038205324.1">
    <property type="protein sequence ID" value="XP_038061252.1"/>
    <property type="gene ID" value="LOC119731982"/>
</dbReference>
<dbReference type="InterPro" id="IPR005312">
    <property type="entry name" value="DUF1759"/>
</dbReference>
<dbReference type="PROSITE" id="PS50994">
    <property type="entry name" value="INTEGRASE"/>
    <property type="match status" value="1"/>
</dbReference>
<dbReference type="Pfam" id="PF18701">
    <property type="entry name" value="DUF5641"/>
    <property type="match status" value="1"/>
</dbReference>
<dbReference type="PANTHER" id="PTHR47331:SF1">
    <property type="entry name" value="GAG-LIKE PROTEIN"/>
    <property type="match status" value="1"/>
</dbReference>
<reference evidence="4" key="1">
    <citation type="submission" date="2022-11" db="UniProtKB">
        <authorList>
            <consortium name="EnsemblMetazoa"/>
        </authorList>
    </citation>
    <scope>IDENTIFICATION</scope>
</reference>
<feature type="coiled-coil region" evidence="1">
    <location>
        <begin position="81"/>
        <end position="108"/>
    </location>
</feature>
<dbReference type="Gene3D" id="3.30.420.10">
    <property type="entry name" value="Ribonuclease H-like superfamily/Ribonuclease H"/>
    <property type="match status" value="1"/>
</dbReference>
<dbReference type="Pfam" id="PF05380">
    <property type="entry name" value="Peptidase_A17"/>
    <property type="match status" value="1"/>
</dbReference>
<dbReference type="InterPro" id="IPR012337">
    <property type="entry name" value="RNaseH-like_sf"/>
</dbReference>
<dbReference type="OMA" id="HAVINEH"/>
<dbReference type="GO" id="GO:0015074">
    <property type="term" value="P:DNA integration"/>
    <property type="evidence" value="ECO:0007669"/>
    <property type="project" value="InterPro"/>
</dbReference>
<proteinExistence type="predicted"/>
<feature type="region of interest" description="Disordered" evidence="2">
    <location>
        <begin position="1"/>
        <end position="26"/>
    </location>
</feature>
<dbReference type="CDD" id="cd01644">
    <property type="entry name" value="RT_pepA17"/>
    <property type="match status" value="1"/>
</dbReference>
<evidence type="ECO:0000256" key="2">
    <source>
        <dbReference type="SAM" id="MobiDB-lite"/>
    </source>
</evidence>
<sequence>MDNINNENDGVGEPTVDHEGFHSINVGDIMNDGVGEPTEEHGGVDDINVGDSASQHGYHLHQLFHARSTTSSVKSSTSSAHIKAKAEKAALEAEAKAMEEENALELETLQVQIKTQHRHLKLEQRRREIELKVKYARADALARTYAEAAEANSEVCFKINPTPQPTPKRPLEHEHTPLQSPQPSYVPTPFTIPTPAAAPSNQLQPDTGYLLHELIRDTRVHQQSLVEALQLPKAELTTFDGDPLKYWTFIREFQNTVARETVSDGAKLTRLLQYCTGRAKQLLRCCTVKEPSEGYTLALRLLKERYGDEHTISQSWIDKVTMRPNVTDNQSLQDLADDLRCCRETLDTMGYLNELNNRSNLLLIVDKLPYHLKTRWLREVHKIKSTKSRPPNIDDVTQFVTTAAEEVRDPVFGKIIQRGSTRGDTKPKVNKSCDRRTNFGVQTTSAVTNPIDKPKPKPTSLPLDPCPSCGQNHHLNQCNKFKALRVKDRLAFVQGKRLCVNCYKPGHLGCGKKHNKYLHLPRPQNDPRSSGATDNGQSTTGGSSSSSQAQPADNPIIVCNSTGVGAGKIALPIVPVKVRGRGEQQFVKTYALLDTGSTQSFCSEDLTRRLGIYGKEDTIRLTTLDQKEVQVHTSVVHLEVADLDDTHLYSLSDVLTRPQLNVGLDSLAVQEDLSLWPHLSDLPIPDVNIDDVHLLIGQDVPDIMIPSEVRAGSKGEPYATKTALGWTLNGPVTHQKRPKSSSSYFVKPDMDLQRQVERFWRIDDVQTVGSDNETMSVSQTKVLSIWENSLHRDGVNYTMDIPFKERPPHLPNDRLMAEHRLKLLGKRLSKDPSLKEKYTSGIHDLLQKGYAEPVPAEDIDRRDGCVWYLPHHPVINPPKPDKVRIVYDCAARYQGTSLNDTVYQGPDLTNKLIGVLLRFRQERIALMADIEGMFHQVRVSMADRDALRFLWWKGDDIESQPLMYRMTAHLFGGVWSPSCANFTLKRVAQDYHELYDTATIETIDQNFYVDDCLKSVSSEDEATRLVSHLRELLARGGFRLTKWLSNSRAVLKSLPQAECAKAVTSMDLDKELLPSERALGVLWKIETDTFGFDTNLKEKPDTRRGLLSVTSSIYDPLGFVSPIVLKAKMIFQTLCRLKIGWDEPIPSTILEQWKRWLTDLPLIEGMKVPRCVKPVHSEAIVKAQLHHFADASERGYGAVSYLRLTDTDGCNHCSFVMAKAKLAPLKTTTIPRLEMAAAVVSVKLDRMIKLHMQLQFAESIFWSDSMIVLQYLSNEDKQFQTYVANRIAMIQDQSSPNQWRHVDSASNPADDVSRGLTAQQLIDCERWLNGPAFLLKEEDAWPVQPDFKSLQLQEEAEVKKEPLVYATNTNTTPMSDPMDDLIGRYSSWYALKRALAWVLRVKQLLRMRALKLTDTTTLAGKSLSVKELQDAEAAIVRHTQHTAFNEEHLKSIRLQRLSPITSNNGILCVGGRLTNANIPHQAKHPWIMPNKHRVTELIIQQYHHQYGHSGGERILAELRQKYWIVKGRIAVKRVLRHCLECKKKKATPETQVMADLPKDRVTHGAAPFSTVGVDFFGPFMVKRARSELKRYGCLFTCLTTRAIHIEVCQSLETDSFINALQRFISRYGQPAQIRSDNGTNFVGAQRELRRALQDWNQRQIENYLHQREVQWIFNPPAASHMGGVWERQIRTIRSILGSLLHQQLTDDEGLNTLMCIVEGIVNGRPITKLSDDPQDASPLTPNHLLLLRSGQTLPPGHFDAKDLYKRRWRQVQYLADVFWTRWLKEYLPSLQHRQKWLHPQRNLQVGDLVLIRHESTPRSKWPLGLIVATHPGKDGYVRSVRVKTQAGVYVRPTDKICLLEAELTPPTATTDTSQDENDND</sequence>
<name>A0A914ABM5_PATMI</name>
<evidence type="ECO:0000313" key="4">
    <source>
        <dbReference type="EnsemblMetazoa" id="XP_038061252.1"/>
    </source>
</evidence>
<dbReference type="InterPro" id="IPR008042">
    <property type="entry name" value="Retrotrans_Pao"/>
</dbReference>
<dbReference type="OrthoDB" id="8046937at2759"/>
<dbReference type="InterPro" id="IPR041588">
    <property type="entry name" value="Integrase_H2C2"/>
</dbReference>
<feature type="compositionally biased region" description="Polar residues" evidence="2">
    <location>
        <begin position="526"/>
        <end position="535"/>
    </location>
</feature>
<accession>A0A914ABM5</accession>
<dbReference type="InterPro" id="IPR036397">
    <property type="entry name" value="RNaseH_sf"/>
</dbReference>
<dbReference type="RefSeq" id="XP_038061252.1">
    <property type="nucleotide sequence ID" value="XM_038205324.1"/>
</dbReference>
<keyword evidence="5" id="KW-1185">Reference proteome</keyword>
<dbReference type="GeneID" id="119731982"/>
<organism evidence="4 5">
    <name type="scientific">Patiria miniata</name>
    <name type="common">Bat star</name>
    <name type="synonym">Asterina miniata</name>
    <dbReference type="NCBI Taxonomy" id="46514"/>
    <lineage>
        <taxon>Eukaryota</taxon>
        <taxon>Metazoa</taxon>
        <taxon>Echinodermata</taxon>
        <taxon>Eleutherozoa</taxon>
        <taxon>Asterozoa</taxon>
        <taxon>Asteroidea</taxon>
        <taxon>Valvatacea</taxon>
        <taxon>Valvatida</taxon>
        <taxon>Asterinidae</taxon>
        <taxon>Patiria</taxon>
    </lineage>
</organism>
<dbReference type="GO" id="GO:0003676">
    <property type="term" value="F:nucleic acid binding"/>
    <property type="evidence" value="ECO:0007669"/>
    <property type="project" value="InterPro"/>
</dbReference>
<dbReference type="Pfam" id="PF17921">
    <property type="entry name" value="Integrase_H2C2"/>
    <property type="match status" value="1"/>
</dbReference>
<dbReference type="InterPro" id="IPR040676">
    <property type="entry name" value="DUF5641"/>
</dbReference>
<dbReference type="SUPFAM" id="SSF53098">
    <property type="entry name" value="Ribonuclease H-like"/>
    <property type="match status" value="1"/>
</dbReference>
<evidence type="ECO:0000313" key="5">
    <source>
        <dbReference type="Proteomes" id="UP000887568"/>
    </source>
</evidence>
<dbReference type="InterPro" id="IPR001584">
    <property type="entry name" value="Integrase_cat-core"/>
</dbReference>
<dbReference type="Pfam" id="PF03564">
    <property type="entry name" value="DUF1759"/>
    <property type="match status" value="1"/>
</dbReference>
<dbReference type="InterPro" id="IPR043502">
    <property type="entry name" value="DNA/RNA_pol_sf"/>
</dbReference>
<dbReference type="PANTHER" id="PTHR47331">
    <property type="entry name" value="PHD-TYPE DOMAIN-CONTAINING PROTEIN"/>
    <property type="match status" value="1"/>
</dbReference>
<evidence type="ECO:0000256" key="1">
    <source>
        <dbReference type="SAM" id="Coils"/>
    </source>
</evidence>
<dbReference type="Proteomes" id="UP000887568">
    <property type="component" value="Unplaced"/>
</dbReference>
<dbReference type="SUPFAM" id="SSF56672">
    <property type="entry name" value="DNA/RNA polymerases"/>
    <property type="match status" value="1"/>
</dbReference>
<dbReference type="Gene3D" id="1.10.340.70">
    <property type="match status" value="1"/>
</dbReference>
<keyword evidence="1" id="KW-0175">Coiled coil</keyword>
<feature type="region of interest" description="Disordered" evidence="2">
    <location>
        <begin position="161"/>
        <end position="183"/>
    </location>
</feature>
<feature type="region of interest" description="Disordered" evidence="2">
    <location>
        <begin position="513"/>
        <end position="552"/>
    </location>
</feature>
<feature type="domain" description="Integrase catalytic" evidence="3">
    <location>
        <begin position="1563"/>
        <end position="1749"/>
    </location>
</feature>